<dbReference type="Gene3D" id="3.40.50.1820">
    <property type="entry name" value="alpha/beta hydrolase"/>
    <property type="match status" value="1"/>
</dbReference>
<proteinExistence type="predicted"/>
<protein>
    <submittedName>
        <fullName evidence="3">Esterase</fullName>
    </submittedName>
    <submittedName>
        <fullName evidence="4">Lipase</fullName>
        <ecNumber evidence="4">3.1.1.83</ecNumber>
    </submittedName>
</protein>
<evidence type="ECO:0000313" key="6">
    <source>
        <dbReference type="Proteomes" id="UP000321598"/>
    </source>
</evidence>
<dbReference type="Proteomes" id="UP000254956">
    <property type="component" value="Unassembled WGS sequence"/>
</dbReference>
<dbReference type="SUPFAM" id="SSF53474">
    <property type="entry name" value="alpha/beta-Hydrolases"/>
    <property type="match status" value="1"/>
</dbReference>
<dbReference type="RefSeq" id="WP_021459716.1">
    <property type="nucleotide sequence ID" value="NZ_BKAV01000025.1"/>
</dbReference>
<dbReference type="EMBL" id="UGZE01000001">
    <property type="protein sequence ID" value="SUJ11576.1"/>
    <property type="molecule type" value="Genomic_DNA"/>
</dbReference>
<evidence type="ECO:0000259" key="2">
    <source>
        <dbReference type="Pfam" id="PF07859"/>
    </source>
</evidence>
<dbReference type="InterPro" id="IPR013094">
    <property type="entry name" value="AB_hydrolase_3"/>
</dbReference>
<dbReference type="AlphaFoldDB" id="A0A380C2J6"/>
<dbReference type="GO" id="GO:0016787">
    <property type="term" value="F:hydrolase activity"/>
    <property type="evidence" value="ECO:0007669"/>
    <property type="project" value="UniProtKB-KW"/>
</dbReference>
<accession>A0A380C2J6</accession>
<dbReference type="PANTHER" id="PTHR48081:SF8">
    <property type="entry name" value="ALPHA_BETA HYDROLASE FOLD-3 DOMAIN-CONTAINING PROTEIN-RELATED"/>
    <property type="match status" value="1"/>
</dbReference>
<dbReference type="InterPro" id="IPR029058">
    <property type="entry name" value="AB_hydrolase_fold"/>
</dbReference>
<feature type="domain" description="Alpha/beta hydrolase fold-3" evidence="2">
    <location>
        <begin position="78"/>
        <end position="279"/>
    </location>
</feature>
<dbReference type="Pfam" id="PF07859">
    <property type="entry name" value="Abhydrolase_3"/>
    <property type="match status" value="1"/>
</dbReference>
<evidence type="ECO:0000313" key="4">
    <source>
        <dbReference type="EMBL" id="SUJ11576.1"/>
    </source>
</evidence>
<name>A0A380C2J6_9STAP</name>
<dbReference type="InterPro" id="IPR050300">
    <property type="entry name" value="GDXG_lipolytic_enzyme"/>
</dbReference>
<dbReference type="Proteomes" id="UP000321598">
    <property type="component" value="Unassembled WGS sequence"/>
</dbReference>
<sequence length="299" mass="34909">MELNLMNSVIKKYLLHNRTMKFENDEALQQFLEKRRTKNQEKHKQPESLNVKSNLEKQDFQGMQVFRFNFRHNNKQKLLYIHGGYNVLQPSVFHWRFMDKLALNTLHEVIMPIYPKAPIAHVHTTYQAIMDLYDSLLKEVDSKDIVIMGDGTGGSLALSFVQQLLAQNKPTPNKIYLISPLLDAELNNDVITEGMEKRDKLINKEGIKQVLQCWAGDLTLDHPLISPINGDLTQLPPIYMFGSTKEVYYPDMQKLVELLEFNQRAIHFYPYKRMVHDFPLYPIRQSHKAVRQIVASLQD</sequence>
<gene>
    <name evidence="4" type="primary">mlhB_2</name>
    <name evidence="4" type="ORF">NCTC12413_00600</name>
    <name evidence="3" type="ORF">SAR03_21150</name>
</gene>
<evidence type="ECO:0000313" key="5">
    <source>
        <dbReference type="Proteomes" id="UP000254956"/>
    </source>
</evidence>
<reference evidence="3 6" key="2">
    <citation type="submission" date="2019-07" db="EMBL/GenBank/DDBJ databases">
        <title>Whole genome shotgun sequence of Staphylococcus arlettae NBRC 109765.</title>
        <authorList>
            <person name="Hosoyama A."/>
            <person name="Uohara A."/>
            <person name="Ohji S."/>
            <person name="Ichikawa N."/>
        </authorList>
    </citation>
    <scope>NUCLEOTIDE SEQUENCE [LARGE SCALE GENOMIC DNA]</scope>
    <source>
        <strain evidence="3 6">NBRC 109765</strain>
    </source>
</reference>
<dbReference type="STRING" id="1212545.SARL_07898"/>
<keyword evidence="1 4" id="KW-0378">Hydrolase</keyword>
<reference evidence="4 5" key="1">
    <citation type="submission" date="2018-06" db="EMBL/GenBank/DDBJ databases">
        <authorList>
            <consortium name="Pathogen Informatics"/>
            <person name="Doyle S."/>
        </authorList>
    </citation>
    <scope>NUCLEOTIDE SEQUENCE [LARGE SCALE GENOMIC DNA]</scope>
    <source>
        <strain evidence="4 5">NCTC12413</strain>
    </source>
</reference>
<dbReference type="EMBL" id="BKAV01000025">
    <property type="protein sequence ID" value="GEQ01078.1"/>
    <property type="molecule type" value="Genomic_DNA"/>
</dbReference>
<evidence type="ECO:0000313" key="3">
    <source>
        <dbReference type="EMBL" id="GEQ01078.1"/>
    </source>
</evidence>
<dbReference type="OrthoDB" id="9815425at2"/>
<organism evidence="4 5">
    <name type="scientific">Staphylococcus arlettae</name>
    <dbReference type="NCBI Taxonomy" id="29378"/>
    <lineage>
        <taxon>Bacteria</taxon>
        <taxon>Bacillati</taxon>
        <taxon>Bacillota</taxon>
        <taxon>Bacilli</taxon>
        <taxon>Bacillales</taxon>
        <taxon>Staphylococcaceae</taxon>
        <taxon>Staphylococcus</taxon>
    </lineage>
</organism>
<dbReference type="PANTHER" id="PTHR48081">
    <property type="entry name" value="AB HYDROLASE SUPERFAMILY PROTEIN C4A8.06C"/>
    <property type="match status" value="1"/>
</dbReference>
<keyword evidence="6" id="KW-1185">Reference proteome</keyword>
<dbReference type="EC" id="3.1.1.83" evidence="4"/>
<evidence type="ECO:0000256" key="1">
    <source>
        <dbReference type="ARBA" id="ARBA00022801"/>
    </source>
</evidence>